<evidence type="ECO:0000259" key="4">
    <source>
        <dbReference type="PROSITE" id="PS50043"/>
    </source>
</evidence>
<dbReference type="PRINTS" id="PR00038">
    <property type="entry name" value="HTHLUXR"/>
</dbReference>
<keyword evidence="2" id="KW-0238">DNA-binding</keyword>
<sequence length="709" mass="78261">MKGRGTMISSIELIEKVQKTFATQYGLTFFLTDSKGEVITSAEDDLILCKRLLGKEEELLCEIRSILMHNESLSKALTYEIQSGLFIMASPVPTDESPSYYLWAGVLVEGDKDSKQLLDESDPDRERPTPILAEANKDEWLGLIEKVAQIASLCLRHEEVTPVTEIFTDEWRSHIQTTKDPVIELFSQVIAAGGDIEFLGLAEQTGEDIYTITKIKGEEEGALQGARFLAGEGFLGRTALTGERLYWEEISGDRRSRLFSSLDKQPMFLFTDLLEIHDDTHSVLFGGSFTKGRVTDSTKNTAQTIATLVESSLTIKGLRRENSQQLSRLTSLIDIGSLMASTPDPRRTILILLDISINLVEGAFSSIVIKDRENDTGRLITRGNYKGDINEYVKSIMERTAHLSRFPAGETNEPQIEVMPNGREVIECPLSYGREMMGILSVAVPGAGNTGMEENLAFLQTLSIIGSVSLQLAERSDNGIQEQKAEALHLAVSEFDGEAYRRSKESAELAAVITGRLESSSEIAKSVVLACQLSYYSPSFVHKMFPDSEAASIMETGNAILNPEDSSDTAVGGWGTAGYIYALCLVYAIKQSTEDAARLEKMDSEVFEIFSSLVRTTHVTESEFDLSDVSESGEAKAVSGAVKKMKNLSPREREVLILISEGKTNQEIAELLYISTHTVKNHVTKIFHKLGVSDRANAISKVYRTIHSH</sequence>
<organism evidence="5 6">
    <name type="scientific">Lacicoccus alkaliphilus DSM 16010</name>
    <dbReference type="NCBI Taxonomy" id="1123231"/>
    <lineage>
        <taxon>Bacteria</taxon>
        <taxon>Bacillati</taxon>
        <taxon>Bacillota</taxon>
        <taxon>Bacilli</taxon>
        <taxon>Bacillales</taxon>
        <taxon>Salinicoccaceae</taxon>
        <taxon>Lacicoccus</taxon>
    </lineage>
</organism>
<dbReference type="Proteomes" id="UP000184206">
    <property type="component" value="Unassembled WGS sequence"/>
</dbReference>
<dbReference type="InterPro" id="IPR016032">
    <property type="entry name" value="Sig_transdc_resp-reg_C-effctor"/>
</dbReference>
<dbReference type="PROSITE" id="PS50043">
    <property type="entry name" value="HTH_LUXR_2"/>
    <property type="match status" value="1"/>
</dbReference>
<dbReference type="OrthoDB" id="9808843at2"/>
<dbReference type="InterPro" id="IPR036388">
    <property type="entry name" value="WH-like_DNA-bd_sf"/>
</dbReference>
<evidence type="ECO:0000256" key="2">
    <source>
        <dbReference type="ARBA" id="ARBA00023125"/>
    </source>
</evidence>
<evidence type="ECO:0000256" key="1">
    <source>
        <dbReference type="ARBA" id="ARBA00023015"/>
    </source>
</evidence>
<reference evidence="5 6" key="1">
    <citation type="submission" date="2016-11" db="EMBL/GenBank/DDBJ databases">
        <authorList>
            <person name="Jaros S."/>
            <person name="Januszkiewicz K."/>
            <person name="Wedrychowicz H."/>
        </authorList>
    </citation>
    <scope>NUCLEOTIDE SEQUENCE [LARGE SCALE GENOMIC DNA]</scope>
    <source>
        <strain evidence="5 6">DSM 16010</strain>
    </source>
</reference>
<evidence type="ECO:0000256" key="3">
    <source>
        <dbReference type="ARBA" id="ARBA00023163"/>
    </source>
</evidence>
<dbReference type="STRING" id="1123231.SAMN02745189_01706"/>
<keyword evidence="1" id="KW-0805">Transcription regulation</keyword>
<dbReference type="SMART" id="SM00421">
    <property type="entry name" value="HTH_LUXR"/>
    <property type="match status" value="1"/>
</dbReference>
<dbReference type="CDD" id="cd06170">
    <property type="entry name" value="LuxR_C_like"/>
    <property type="match status" value="1"/>
</dbReference>
<dbReference type="SUPFAM" id="SSF46894">
    <property type="entry name" value="C-terminal effector domain of the bipartite response regulators"/>
    <property type="match status" value="1"/>
</dbReference>
<protein>
    <submittedName>
        <fullName evidence="5">PocR sensory domain-containing protein</fullName>
    </submittedName>
</protein>
<dbReference type="PANTHER" id="PTHR44688:SF16">
    <property type="entry name" value="DNA-BINDING TRANSCRIPTIONAL ACTIVATOR DEVR_DOSR"/>
    <property type="match status" value="1"/>
</dbReference>
<dbReference type="GO" id="GO:0003677">
    <property type="term" value="F:DNA binding"/>
    <property type="evidence" value="ECO:0007669"/>
    <property type="project" value="UniProtKB-KW"/>
</dbReference>
<gene>
    <name evidence="5" type="ORF">SAMN02745189_01706</name>
</gene>
<dbReference type="EMBL" id="FRCF01000006">
    <property type="protein sequence ID" value="SHM18251.1"/>
    <property type="molecule type" value="Genomic_DNA"/>
</dbReference>
<evidence type="ECO:0000313" key="6">
    <source>
        <dbReference type="Proteomes" id="UP000184206"/>
    </source>
</evidence>
<feature type="domain" description="HTH luxR-type" evidence="4">
    <location>
        <begin position="641"/>
        <end position="706"/>
    </location>
</feature>
<dbReference type="PANTHER" id="PTHR44688">
    <property type="entry name" value="DNA-BINDING TRANSCRIPTIONAL ACTIVATOR DEVR_DOSR"/>
    <property type="match status" value="1"/>
</dbReference>
<evidence type="ECO:0000313" key="5">
    <source>
        <dbReference type="EMBL" id="SHM18251.1"/>
    </source>
</evidence>
<dbReference type="Pfam" id="PF00196">
    <property type="entry name" value="GerE"/>
    <property type="match status" value="1"/>
</dbReference>
<dbReference type="GO" id="GO:0006355">
    <property type="term" value="P:regulation of DNA-templated transcription"/>
    <property type="evidence" value="ECO:0007669"/>
    <property type="project" value="InterPro"/>
</dbReference>
<dbReference type="Gene3D" id="1.10.10.10">
    <property type="entry name" value="Winged helix-like DNA-binding domain superfamily/Winged helix DNA-binding domain"/>
    <property type="match status" value="1"/>
</dbReference>
<proteinExistence type="predicted"/>
<dbReference type="InterPro" id="IPR000792">
    <property type="entry name" value="Tscrpt_reg_LuxR_C"/>
</dbReference>
<dbReference type="AlphaFoldDB" id="A0A1M7GPZ0"/>
<keyword evidence="3" id="KW-0804">Transcription</keyword>
<accession>A0A1M7GPZ0</accession>
<keyword evidence="6" id="KW-1185">Reference proteome</keyword>
<name>A0A1M7GPZ0_9BACL</name>